<evidence type="ECO:0000256" key="1">
    <source>
        <dbReference type="SAM" id="SignalP"/>
    </source>
</evidence>
<proteinExistence type="predicted"/>
<name>A0ABN3WLW5_9ACTN</name>
<evidence type="ECO:0008006" key="4">
    <source>
        <dbReference type="Google" id="ProtNLM"/>
    </source>
</evidence>
<gene>
    <name evidence="2" type="ORF">GCM10010446_00990</name>
</gene>
<keyword evidence="1" id="KW-0732">Signal</keyword>
<protein>
    <recommendedName>
        <fullName evidence="4">Ricin B lectin domain-containing protein</fullName>
    </recommendedName>
</protein>
<feature type="chain" id="PRO_5045352964" description="Ricin B lectin domain-containing protein" evidence="1">
    <location>
        <begin position="28"/>
        <end position="96"/>
    </location>
</feature>
<evidence type="ECO:0000313" key="3">
    <source>
        <dbReference type="Proteomes" id="UP001500403"/>
    </source>
</evidence>
<dbReference type="EMBL" id="BAAAUD010000002">
    <property type="protein sequence ID" value="GAA2920789.1"/>
    <property type="molecule type" value="Genomic_DNA"/>
</dbReference>
<feature type="signal peptide" evidence="1">
    <location>
        <begin position="1"/>
        <end position="27"/>
    </location>
</feature>
<accession>A0ABN3WLW5</accession>
<organism evidence="2 3">
    <name type="scientific">Streptomyces enissocaesilis</name>
    <dbReference type="NCBI Taxonomy" id="332589"/>
    <lineage>
        <taxon>Bacteria</taxon>
        <taxon>Bacillati</taxon>
        <taxon>Actinomycetota</taxon>
        <taxon>Actinomycetes</taxon>
        <taxon>Kitasatosporales</taxon>
        <taxon>Streptomycetaceae</taxon>
        <taxon>Streptomyces</taxon>
        <taxon>Streptomyces rochei group</taxon>
    </lineage>
</organism>
<keyword evidence="3" id="KW-1185">Reference proteome</keyword>
<dbReference type="RefSeq" id="WP_344488811.1">
    <property type="nucleotide sequence ID" value="NZ_BAAAUD010000002.1"/>
</dbReference>
<sequence>MHKSFTAAVSALAVSTALLAGASAAQAETAQHTGQSKSSVVAVPAQASGWAYHSWYFSFTNCHAAGGELARTNPNVLQYMCEEESKHIWHLHVNWR</sequence>
<reference evidence="2 3" key="1">
    <citation type="journal article" date="2019" name="Int. J. Syst. Evol. Microbiol.">
        <title>The Global Catalogue of Microorganisms (GCM) 10K type strain sequencing project: providing services to taxonomists for standard genome sequencing and annotation.</title>
        <authorList>
            <consortium name="The Broad Institute Genomics Platform"/>
            <consortium name="The Broad Institute Genome Sequencing Center for Infectious Disease"/>
            <person name="Wu L."/>
            <person name="Ma J."/>
        </authorList>
    </citation>
    <scope>NUCLEOTIDE SEQUENCE [LARGE SCALE GENOMIC DNA]</scope>
    <source>
        <strain evidence="2 3">JCM 9088</strain>
    </source>
</reference>
<evidence type="ECO:0000313" key="2">
    <source>
        <dbReference type="EMBL" id="GAA2920789.1"/>
    </source>
</evidence>
<comment type="caution">
    <text evidence="2">The sequence shown here is derived from an EMBL/GenBank/DDBJ whole genome shotgun (WGS) entry which is preliminary data.</text>
</comment>
<dbReference type="Proteomes" id="UP001500403">
    <property type="component" value="Unassembled WGS sequence"/>
</dbReference>